<name>A0A4U3KTK6_9BACT</name>
<dbReference type="AlphaFoldDB" id="A0A4U3KTK6"/>
<dbReference type="PANTHER" id="PTHR46637:SF1">
    <property type="entry name" value="BLL5188 PROTEIN"/>
    <property type="match status" value="1"/>
</dbReference>
<evidence type="ECO:0000313" key="3">
    <source>
        <dbReference type="Proteomes" id="UP000305848"/>
    </source>
</evidence>
<sequence>MSRRYEISEQQWEVIKGKLPCQPGYKGKQADNRLFINAVMFVAKCGVPWRDLPERFGKWNTVYVRFRRWAKQGVWQRIFKDMADRDVKTLLIDSTAIRVHQHGACALKKQRQQQTK</sequence>
<proteinExistence type="predicted"/>
<evidence type="ECO:0000259" key="1">
    <source>
        <dbReference type="Pfam" id="PF13340"/>
    </source>
</evidence>
<dbReference type="PANTHER" id="PTHR46637">
    <property type="entry name" value="TIS1421-TRANSPOSASE PROTEIN A"/>
    <property type="match status" value="1"/>
</dbReference>
<feature type="domain" description="Insertion element IS402-like" evidence="1">
    <location>
        <begin position="7"/>
        <end position="79"/>
    </location>
</feature>
<gene>
    <name evidence="2" type="ORF">FC093_21500</name>
</gene>
<comment type="caution">
    <text evidence="2">The sequence shown here is derived from an EMBL/GenBank/DDBJ whole genome shotgun (WGS) entry which is preliminary data.</text>
</comment>
<dbReference type="Proteomes" id="UP000305848">
    <property type="component" value="Unassembled WGS sequence"/>
</dbReference>
<dbReference type="RefSeq" id="WP_137263883.1">
    <property type="nucleotide sequence ID" value="NZ_SZQL01000027.1"/>
</dbReference>
<dbReference type="InterPro" id="IPR025161">
    <property type="entry name" value="IS402-like_dom"/>
</dbReference>
<dbReference type="InterPro" id="IPR052909">
    <property type="entry name" value="Transposase_6_like"/>
</dbReference>
<evidence type="ECO:0000313" key="2">
    <source>
        <dbReference type="EMBL" id="TKK64834.1"/>
    </source>
</evidence>
<keyword evidence="3" id="KW-1185">Reference proteome</keyword>
<reference evidence="2 3" key="1">
    <citation type="submission" date="2019-05" db="EMBL/GenBank/DDBJ databases">
        <title>Panacibacter sp. strain 17mud1-8 Genome sequencing and assembly.</title>
        <authorList>
            <person name="Chhetri G."/>
        </authorList>
    </citation>
    <scope>NUCLEOTIDE SEQUENCE [LARGE SCALE GENOMIC DNA]</scope>
    <source>
        <strain evidence="2 3">17mud1-8</strain>
    </source>
</reference>
<accession>A0A4U3KTK6</accession>
<dbReference type="Pfam" id="PF13340">
    <property type="entry name" value="DUF4096"/>
    <property type="match status" value="1"/>
</dbReference>
<dbReference type="EMBL" id="SZQL01000027">
    <property type="protein sequence ID" value="TKK64834.1"/>
    <property type="molecule type" value="Genomic_DNA"/>
</dbReference>
<dbReference type="OrthoDB" id="680206at2"/>
<dbReference type="NCBIfam" id="NF033580">
    <property type="entry name" value="transpos_IS5_3"/>
    <property type="match status" value="1"/>
</dbReference>
<organism evidence="2 3">
    <name type="scientific">Ilyomonas limi</name>
    <dbReference type="NCBI Taxonomy" id="2575867"/>
    <lineage>
        <taxon>Bacteria</taxon>
        <taxon>Pseudomonadati</taxon>
        <taxon>Bacteroidota</taxon>
        <taxon>Chitinophagia</taxon>
        <taxon>Chitinophagales</taxon>
        <taxon>Chitinophagaceae</taxon>
        <taxon>Ilyomonas</taxon>
    </lineage>
</organism>
<protein>
    <submittedName>
        <fullName evidence="2">IS5 family transposase</fullName>
    </submittedName>
</protein>